<evidence type="ECO:0000256" key="6">
    <source>
        <dbReference type="PROSITE-ProRule" id="PRU10141"/>
    </source>
</evidence>
<dbReference type="InterPro" id="IPR017441">
    <property type="entry name" value="Protein_kinase_ATP_BS"/>
</dbReference>
<accession>A0A6F9DU57</accession>
<dbReference type="AlphaFoldDB" id="A0A6F9DU57"/>
<dbReference type="GO" id="GO:0005634">
    <property type="term" value="C:nucleus"/>
    <property type="evidence" value="ECO:0007669"/>
    <property type="project" value="TreeGrafter"/>
</dbReference>
<reference evidence="10" key="1">
    <citation type="submission" date="2020-04" db="EMBL/GenBank/DDBJ databases">
        <authorList>
            <person name="Neveu A P."/>
        </authorList>
    </citation>
    <scope>NUCLEOTIDE SEQUENCE</scope>
    <source>
        <tissue evidence="10">Whole embryo</tissue>
    </source>
</reference>
<dbReference type="FunFam" id="1.10.510.10:FF:000698">
    <property type="entry name" value="Serine/threonine-protein kinase tousled-like 1"/>
    <property type="match status" value="1"/>
</dbReference>
<dbReference type="GO" id="GO:0004674">
    <property type="term" value="F:protein serine/threonine kinase activity"/>
    <property type="evidence" value="ECO:0007669"/>
    <property type="project" value="UniProtKB-KW"/>
</dbReference>
<feature type="region of interest" description="Disordered" evidence="8">
    <location>
        <begin position="298"/>
        <end position="325"/>
    </location>
</feature>
<evidence type="ECO:0000313" key="10">
    <source>
        <dbReference type="EMBL" id="CAB3266987.1"/>
    </source>
</evidence>
<evidence type="ECO:0000259" key="9">
    <source>
        <dbReference type="PROSITE" id="PS50011"/>
    </source>
</evidence>
<dbReference type="PROSITE" id="PS00107">
    <property type="entry name" value="PROTEIN_KINASE_ATP"/>
    <property type="match status" value="1"/>
</dbReference>
<dbReference type="InterPro" id="IPR008271">
    <property type="entry name" value="Ser/Thr_kinase_AS"/>
</dbReference>
<dbReference type="InterPro" id="IPR000719">
    <property type="entry name" value="Prot_kinase_dom"/>
</dbReference>
<name>A0A6F9DU57_9ASCI</name>
<keyword evidence="3 6" id="KW-0547">Nucleotide-binding</keyword>
<sequence>MSGMEDLTIDARKQELLEARFWGASKMQSGSESNMSTGSSLGAGANSDKETDSALGFTSTPEQNEKGETTRGRKRKAAENLSQNAKKVGANSTNSKKINDYFEPATSPARNPSSQNDRLIMSPTGLVNPLRSSPSSRHGNNSSSNIDYSGLVHLQQKRHVAKETRSTQSEMTFHDISHLQTVNSGHATEKSKKLDEVTRQKQDLEFHLKESDAIMKKCKVQLIHCLKVCKDLLVEKSKKEKIEARKKAMEGRLRLGQFSRQGTGYQESWTNGWAFADLGLKKEKINREKEDIEKARKILNKRKPSANAARKANNPEGDGFTRPKEPKDLLSVQEYHERDEVLRQRLSAVKRDENELQFELERLERERSLHIRELKRISNEDNSCFKDNPVLNDQYLLLSLLGKGGFSEVYKGFDLEELRYVAVKIHHLNREWHEQKKLDYARHANREADIHRSVNHPRIVSLYDRFEVDINTFCTVLEFCGGNDLDFYLKEHRLMGEKEARTIIMQVVSALVYLNSLERSVIHYDLKPGNILLCHGTVCGDVKVTDFGLSKQFDEGLSPGDGMDLTSQGAGTYWYLPPECFVRGPGGQPPKIDNKVDVWSVGVIFYQCLYGKKPFGHNLTQEAILKQNTILRATEVSFPNKPTVSAEAKSFIRRCLMYHKEDRADVFQLADHPYLKPSAGKRGTASSANSNQNGPAL</sequence>
<organism evidence="10">
    <name type="scientific">Phallusia mammillata</name>
    <dbReference type="NCBI Taxonomy" id="59560"/>
    <lineage>
        <taxon>Eukaryota</taxon>
        <taxon>Metazoa</taxon>
        <taxon>Chordata</taxon>
        <taxon>Tunicata</taxon>
        <taxon>Ascidiacea</taxon>
        <taxon>Phlebobranchia</taxon>
        <taxon>Ascidiidae</taxon>
        <taxon>Phallusia</taxon>
    </lineage>
</organism>
<dbReference type="PANTHER" id="PTHR22974">
    <property type="entry name" value="MIXED LINEAGE PROTEIN KINASE"/>
    <property type="match status" value="1"/>
</dbReference>
<evidence type="ECO:0000256" key="4">
    <source>
        <dbReference type="ARBA" id="ARBA00022777"/>
    </source>
</evidence>
<feature type="region of interest" description="Disordered" evidence="8">
    <location>
        <begin position="678"/>
        <end position="697"/>
    </location>
</feature>
<feature type="domain" description="Protein kinase" evidence="9">
    <location>
        <begin position="395"/>
        <end position="675"/>
    </location>
</feature>
<evidence type="ECO:0000256" key="3">
    <source>
        <dbReference type="ARBA" id="ARBA00022741"/>
    </source>
</evidence>
<feature type="compositionally biased region" description="Polar residues" evidence="8">
    <location>
        <begin position="108"/>
        <end position="117"/>
    </location>
</feature>
<proteinExistence type="evidence at transcript level"/>
<dbReference type="GO" id="GO:0035556">
    <property type="term" value="P:intracellular signal transduction"/>
    <property type="evidence" value="ECO:0007669"/>
    <property type="project" value="TreeGrafter"/>
</dbReference>
<gene>
    <name evidence="10" type="primary">Tlk1b</name>
</gene>
<keyword evidence="4 10" id="KW-0418">Kinase</keyword>
<evidence type="ECO:0000256" key="7">
    <source>
        <dbReference type="SAM" id="Coils"/>
    </source>
</evidence>
<dbReference type="EMBL" id="LR791125">
    <property type="protein sequence ID" value="CAB3266987.1"/>
    <property type="molecule type" value="mRNA"/>
</dbReference>
<dbReference type="CDD" id="cd13990">
    <property type="entry name" value="STKc_TLK"/>
    <property type="match status" value="1"/>
</dbReference>
<dbReference type="GO" id="GO:0005524">
    <property type="term" value="F:ATP binding"/>
    <property type="evidence" value="ECO:0007669"/>
    <property type="project" value="UniProtKB-UniRule"/>
</dbReference>
<dbReference type="Gene3D" id="1.10.510.10">
    <property type="entry name" value="Transferase(Phosphotransferase) domain 1"/>
    <property type="match status" value="1"/>
</dbReference>
<feature type="compositionally biased region" description="Polar residues" evidence="8">
    <location>
        <begin position="80"/>
        <end position="96"/>
    </location>
</feature>
<evidence type="ECO:0000256" key="5">
    <source>
        <dbReference type="ARBA" id="ARBA00022840"/>
    </source>
</evidence>
<feature type="region of interest" description="Disordered" evidence="8">
    <location>
        <begin position="25"/>
        <end position="147"/>
    </location>
</feature>
<dbReference type="PROSITE" id="PS00108">
    <property type="entry name" value="PROTEIN_KINASE_ST"/>
    <property type="match status" value="1"/>
</dbReference>
<dbReference type="SMART" id="SM00220">
    <property type="entry name" value="S_TKc"/>
    <property type="match status" value="1"/>
</dbReference>
<feature type="compositionally biased region" description="Low complexity" evidence="8">
    <location>
        <begin position="132"/>
        <end position="145"/>
    </location>
</feature>
<evidence type="ECO:0000256" key="8">
    <source>
        <dbReference type="SAM" id="MobiDB-lite"/>
    </source>
</evidence>
<dbReference type="PROSITE" id="PS50011">
    <property type="entry name" value="PROTEIN_KINASE_DOM"/>
    <property type="match status" value="1"/>
</dbReference>
<feature type="coiled-coil region" evidence="7">
    <location>
        <begin position="346"/>
        <end position="380"/>
    </location>
</feature>
<feature type="binding site" evidence="6">
    <location>
        <position position="424"/>
    </location>
    <ligand>
        <name>ATP</name>
        <dbReference type="ChEBI" id="CHEBI:30616"/>
    </ligand>
</feature>
<dbReference type="SUPFAM" id="SSF56112">
    <property type="entry name" value="Protein kinase-like (PK-like)"/>
    <property type="match status" value="1"/>
</dbReference>
<evidence type="ECO:0000256" key="1">
    <source>
        <dbReference type="ARBA" id="ARBA00022527"/>
    </source>
</evidence>
<dbReference type="InterPro" id="IPR011009">
    <property type="entry name" value="Kinase-like_dom_sf"/>
</dbReference>
<feature type="compositionally biased region" description="Polar residues" evidence="8">
    <location>
        <begin position="684"/>
        <end position="697"/>
    </location>
</feature>
<feature type="compositionally biased region" description="Low complexity" evidence="8">
    <location>
        <begin position="29"/>
        <end position="42"/>
    </location>
</feature>
<dbReference type="GO" id="GO:0007059">
    <property type="term" value="P:chromosome segregation"/>
    <property type="evidence" value="ECO:0007669"/>
    <property type="project" value="TreeGrafter"/>
</dbReference>
<keyword evidence="7" id="KW-0175">Coiled coil</keyword>
<dbReference type="PANTHER" id="PTHR22974:SF23">
    <property type="entry name" value="TOUSLED-LIKE KINASE, ISOFORM G"/>
    <property type="match status" value="1"/>
</dbReference>
<keyword evidence="5 6" id="KW-0067">ATP-binding</keyword>
<keyword evidence="1" id="KW-0723">Serine/threonine-protein kinase</keyword>
<keyword evidence="2" id="KW-0808">Transferase</keyword>
<evidence type="ECO:0000256" key="2">
    <source>
        <dbReference type="ARBA" id="ARBA00022679"/>
    </source>
</evidence>
<protein>
    <submittedName>
        <fullName evidence="10">Serine/threonine-protein kinase tousled-like 1-B</fullName>
    </submittedName>
</protein>
<dbReference type="Pfam" id="PF00069">
    <property type="entry name" value="Pkinase"/>
    <property type="match status" value="1"/>
</dbReference>